<proteinExistence type="predicted"/>
<evidence type="ECO:0000256" key="6">
    <source>
        <dbReference type="SAM" id="Phobius"/>
    </source>
</evidence>
<feature type="transmembrane region" description="Helical" evidence="6">
    <location>
        <begin position="294"/>
        <end position="316"/>
    </location>
</feature>
<evidence type="ECO:0000256" key="3">
    <source>
        <dbReference type="ARBA" id="ARBA00022692"/>
    </source>
</evidence>
<dbReference type="InterPro" id="IPR050189">
    <property type="entry name" value="MFS_Efflux_Transporters"/>
</dbReference>
<evidence type="ECO:0000256" key="5">
    <source>
        <dbReference type="ARBA" id="ARBA00023136"/>
    </source>
</evidence>
<evidence type="ECO:0000313" key="8">
    <source>
        <dbReference type="EMBL" id="PPQ27169.1"/>
    </source>
</evidence>
<feature type="transmembrane region" description="Helical" evidence="6">
    <location>
        <begin position="355"/>
        <end position="375"/>
    </location>
</feature>
<feature type="transmembrane region" description="Helical" evidence="6">
    <location>
        <begin position="129"/>
        <end position="150"/>
    </location>
</feature>
<evidence type="ECO:0000313" key="9">
    <source>
        <dbReference type="Proteomes" id="UP000239724"/>
    </source>
</evidence>
<feature type="transmembrane region" description="Helical" evidence="6">
    <location>
        <begin position="44"/>
        <end position="66"/>
    </location>
</feature>
<feature type="transmembrane region" description="Helical" evidence="6">
    <location>
        <begin position="73"/>
        <end position="93"/>
    </location>
</feature>
<dbReference type="PROSITE" id="PS50850">
    <property type="entry name" value="MFS"/>
    <property type="match status" value="1"/>
</dbReference>
<dbReference type="EMBL" id="NHRY01000261">
    <property type="protein sequence ID" value="PPQ27169.1"/>
    <property type="molecule type" value="Genomic_DNA"/>
</dbReference>
<dbReference type="InterPro" id="IPR020846">
    <property type="entry name" value="MFS_dom"/>
</dbReference>
<dbReference type="Pfam" id="PF07690">
    <property type="entry name" value="MFS_1"/>
    <property type="match status" value="1"/>
</dbReference>
<dbReference type="GO" id="GO:0022857">
    <property type="term" value="F:transmembrane transporter activity"/>
    <property type="evidence" value="ECO:0007669"/>
    <property type="project" value="InterPro"/>
</dbReference>
<dbReference type="CDD" id="cd06174">
    <property type="entry name" value="MFS"/>
    <property type="match status" value="1"/>
</dbReference>
<dbReference type="Proteomes" id="UP000239724">
    <property type="component" value="Unassembled WGS sequence"/>
</dbReference>
<feature type="transmembrane region" description="Helical" evidence="6">
    <location>
        <begin position="328"/>
        <end position="349"/>
    </location>
</feature>
<evidence type="ECO:0000259" key="7">
    <source>
        <dbReference type="PROSITE" id="PS50850"/>
    </source>
</evidence>
<sequence>MQRRPWIILAALALGRVAFGYQFQTVASLATDLIGRYGLTYAQIGDLIGVYNVLGVFIALPLGLLGRRFGDRLVMGGGLLLMTAGAGLSAWAAEPSLIAAGRAAAGAGAVAMIVLQGKIIADWFTGPRFMIAISVSACSFPIGMGLAGLVLPPVLAHLGLRAALLTDTVPAGLALLLFLASFREPAHVAPVPRQFSLPSRPEVVLLLVAGLVWMVYTAAYSAFLSYLPASLAGRGYGVAVVGLVMTIATWGNVPATMLGGSLTARFGGLRIFLVGSLSLAIGMAGSAVSGWPVAWALVLGVLGAVQPGVIMAIGTLSARPENRTVGMGLFYALYYLGGAVAPTFCGMVADHVGRPEGGLLAAAAISLLAIPLYMLHRALASHATMLVRA</sequence>
<dbReference type="InterPro" id="IPR011701">
    <property type="entry name" value="MFS"/>
</dbReference>
<feature type="domain" description="Major facilitator superfamily (MFS) profile" evidence="7">
    <location>
        <begin position="8"/>
        <end position="381"/>
    </location>
</feature>
<dbReference type="InterPro" id="IPR036259">
    <property type="entry name" value="MFS_trans_sf"/>
</dbReference>
<keyword evidence="2" id="KW-1003">Cell membrane</keyword>
<dbReference type="Gene3D" id="1.20.1250.20">
    <property type="entry name" value="MFS general substrate transporter like domains"/>
    <property type="match status" value="1"/>
</dbReference>
<reference evidence="8 9" key="1">
    <citation type="journal article" date="2018" name="Arch. Microbiol.">
        <title>New insights into the metabolic potential of the phototrophic purple bacterium Rhodopila globiformis DSM 161(T) from its draft genome sequence and evidence for a vanadium-dependent nitrogenase.</title>
        <authorList>
            <person name="Imhoff J.F."/>
            <person name="Rahn T."/>
            <person name="Kunzel S."/>
            <person name="Neulinger S.C."/>
        </authorList>
    </citation>
    <scope>NUCLEOTIDE SEQUENCE [LARGE SCALE GENOMIC DNA]</scope>
    <source>
        <strain evidence="8 9">DSM 161</strain>
    </source>
</reference>
<dbReference type="AlphaFoldDB" id="A0A2S6MXV1"/>
<comment type="subcellular location">
    <subcellularLocation>
        <location evidence="1">Cell membrane</location>
        <topology evidence="1">Multi-pass membrane protein</topology>
    </subcellularLocation>
</comment>
<dbReference type="PANTHER" id="PTHR43124">
    <property type="entry name" value="PURINE EFFLUX PUMP PBUE"/>
    <property type="match status" value="1"/>
</dbReference>
<dbReference type="SUPFAM" id="SSF103473">
    <property type="entry name" value="MFS general substrate transporter"/>
    <property type="match status" value="1"/>
</dbReference>
<name>A0A2S6MXV1_RHOGL</name>
<dbReference type="OrthoDB" id="7738352at2"/>
<dbReference type="GO" id="GO:0005886">
    <property type="term" value="C:plasma membrane"/>
    <property type="evidence" value="ECO:0007669"/>
    <property type="project" value="UniProtKB-SubCell"/>
</dbReference>
<organism evidence="8 9">
    <name type="scientific">Rhodopila globiformis</name>
    <name type="common">Rhodopseudomonas globiformis</name>
    <dbReference type="NCBI Taxonomy" id="1071"/>
    <lineage>
        <taxon>Bacteria</taxon>
        <taxon>Pseudomonadati</taxon>
        <taxon>Pseudomonadota</taxon>
        <taxon>Alphaproteobacteria</taxon>
        <taxon>Acetobacterales</taxon>
        <taxon>Acetobacteraceae</taxon>
        <taxon>Rhodopila</taxon>
    </lineage>
</organism>
<keyword evidence="4 6" id="KW-1133">Transmembrane helix</keyword>
<feature type="transmembrane region" description="Helical" evidence="6">
    <location>
        <begin position="99"/>
        <end position="117"/>
    </location>
</feature>
<feature type="transmembrane region" description="Helical" evidence="6">
    <location>
        <begin position="162"/>
        <end position="182"/>
    </location>
</feature>
<accession>A0A2S6MXV1</accession>
<protein>
    <recommendedName>
        <fullName evidence="7">Major facilitator superfamily (MFS) profile domain-containing protein</fullName>
    </recommendedName>
</protein>
<dbReference type="PANTHER" id="PTHR43124:SF3">
    <property type="entry name" value="CHLORAMPHENICOL EFFLUX PUMP RV0191"/>
    <property type="match status" value="1"/>
</dbReference>
<evidence type="ECO:0000256" key="1">
    <source>
        <dbReference type="ARBA" id="ARBA00004651"/>
    </source>
</evidence>
<evidence type="ECO:0000256" key="4">
    <source>
        <dbReference type="ARBA" id="ARBA00022989"/>
    </source>
</evidence>
<keyword evidence="3 6" id="KW-0812">Transmembrane</keyword>
<feature type="transmembrane region" description="Helical" evidence="6">
    <location>
        <begin position="267"/>
        <end position="288"/>
    </location>
</feature>
<gene>
    <name evidence="8" type="ORF">CCS01_28055</name>
</gene>
<feature type="transmembrane region" description="Helical" evidence="6">
    <location>
        <begin position="235"/>
        <end position="255"/>
    </location>
</feature>
<evidence type="ECO:0000256" key="2">
    <source>
        <dbReference type="ARBA" id="ARBA00022475"/>
    </source>
</evidence>
<keyword evidence="9" id="KW-1185">Reference proteome</keyword>
<keyword evidence="5 6" id="KW-0472">Membrane</keyword>
<comment type="caution">
    <text evidence="8">The sequence shown here is derived from an EMBL/GenBank/DDBJ whole genome shotgun (WGS) entry which is preliminary data.</text>
</comment>
<dbReference type="RefSeq" id="WP_104522135.1">
    <property type="nucleotide sequence ID" value="NZ_NHRY01000261.1"/>
</dbReference>
<feature type="transmembrane region" description="Helical" evidence="6">
    <location>
        <begin position="203"/>
        <end position="223"/>
    </location>
</feature>